<accession>A0A5B9QPL2</accession>
<dbReference type="EMBL" id="CP042914">
    <property type="protein sequence ID" value="QEG41027.1"/>
    <property type="molecule type" value="Genomic_DNA"/>
</dbReference>
<protein>
    <submittedName>
        <fullName evidence="2">Uncharacterized protein</fullName>
    </submittedName>
</protein>
<evidence type="ECO:0000256" key="1">
    <source>
        <dbReference type="SAM" id="MobiDB-lite"/>
    </source>
</evidence>
<dbReference type="KEGG" id="rul:UC8_30450"/>
<sequence>MRSRFNDARKNPRSGSRGQNLRRAQNHARDAWFADLAGDRESLQRVHELEQEWWSELDIAFDDVAFDGPPLDAAPLDAAPLEADPAASIDVELDLQGTLADRRRSLLQRLPRFGV</sequence>
<reference evidence="2 3" key="1">
    <citation type="submission" date="2019-08" db="EMBL/GenBank/DDBJ databases">
        <title>Deep-cultivation of Planctomycetes and their phenomic and genomic characterization uncovers novel biology.</title>
        <authorList>
            <person name="Wiegand S."/>
            <person name="Jogler M."/>
            <person name="Boedeker C."/>
            <person name="Pinto D."/>
            <person name="Vollmers J."/>
            <person name="Rivas-Marin E."/>
            <person name="Kohn T."/>
            <person name="Peeters S.H."/>
            <person name="Heuer A."/>
            <person name="Rast P."/>
            <person name="Oberbeckmann S."/>
            <person name="Bunk B."/>
            <person name="Jeske O."/>
            <person name="Meyerdierks A."/>
            <person name="Storesund J.E."/>
            <person name="Kallscheuer N."/>
            <person name="Luecker S."/>
            <person name="Lage O.M."/>
            <person name="Pohl T."/>
            <person name="Merkel B.J."/>
            <person name="Hornburger P."/>
            <person name="Mueller R.-W."/>
            <person name="Bruemmer F."/>
            <person name="Labrenz M."/>
            <person name="Spormann A.M."/>
            <person name="Op den Camp H."/>
            <person name="Overmann J."/>
            <person name="Amann R."/>
            <person name="Jetten M.S.M."/>
            <person name="Mascher T."/>
            <person name="Medema M.H."/>
            <person name="Devos D.P."/>
            <person name="Kaster A.-K."/>
            <person name="Ovreas L."/>
            <person name="Rohde M."/>
            <person name="Galperin M.Y."/>
            <person name="Jogler C."/>
        </authorList>
    </citation>
    <scope>NUCLEOTIDE SEQUENCE [LARGE SCALE GENOMIC DNA]</scope>
    <source>
        <strain evidence="2 3">UC8</strain>
    </source>
</reference>
<keyword evidence="3" id="KW-1185">Reference proteome</keyword>
<gene>
    <name evidence="2" type="ORF">UC8_30450</name>
</gene>
<name>A0A5B9QPL2_9BACT</name>
<proteinExistence type="predicted"/>
<dbReference type="AlphaFoldDB" id="A0A5B9QPL2"/>
<feature type="region of interest" description="Disordered" evidence="1">
    <location>
        <begin position="1"/>
        <end position="26"/>
    </location>
</feature>
<feature type="compositionally biased region" description="Polar residues" evidence="1">
    <location>
        <begin position="13"/>
        <end position="23"/>
    </location>
</feature>
<dbReference type="Proteomes" id="UP000325286">
    <property type="component" value="Chromosome"/>
</dbReference>
<evidence type="ECO:0000313" key="3">
    <source>
        <dbReference type="Proteomes" id="UP000325286"/>
    </source>
</evidence>
<organism evidence="2 3">
    <name type="scientific">Roseimaritima ulvae</name>
    <dbReference type="NCBI Taxonomy" id="980254"/>
    <lineage>
        <taxon>Bacteria</taxon>
        <taxon>Pseudomonadati</taxon>
        <taxon>Planctomycetota</taxon>
        <taxon>Planctomycetia</taxon>
        <taxon>Pirellulales</taxon>
        <taxon>Pirellulaceae</taxon>
        <taxon>Roseimaritima</taxon>
    </lineage>
</organism>
<evidence type="ECO:0000313" key="2">
    <source>
        <dbReference type="EMBL" id="QEG41027.1"/>
    </source>
</evidence>
<dbReference type="RefSeq" id="WP_068133928.1">
    <property type="nucleotide sequence ID" value="NZ_CP042914.1"/>
</dbReference>
<feature type="compositionally biased region" description="Basic and acidic residues" evidence="1">
    <location>
        <begin position="1"/>
        <end position="10"/>
    </location>
</feature>